<dbReference type="Proteomes" id="UP001158598">
    <property type="component" value="Chromosome"/>
</dbReference>
<dbReference type="AlphaFoldDB" id="A0AA35UU78"/>
<proteinExistence type="predicted"/>
<gene>
    <name evidence="2" type="ORF">MCNOR_1348</name>
</gene>
<dbReference type="EMBL" id="OX458332">
    <property type="protein sequence ID" value="CAI8788882.1"/>
    <property type="molecule type" value="Genomic_DNA"/>
</dbReference>
<feature type="coiled-coil region" evidence="1">
    <location>
        <begin position="9"/>
        <end position="40"/>
    </location>
</feature>
<accession>A0AA35UU78</accession>
<organism evidence="2 3">
    <name type="scientific">Methylococcus capsulatus</name>
    <dbReference type="NCBI Taxonomy" id="414"/>
    <lineage>
        <taxon>Bacteria</taxon>
        <taxon>Pseudomonadati</taxon>
        <taxon>Pseudomonadota</taxon>
        <taxon>Gammaproteobacteria</taxon>
        <taxon>Methylococcales</taxon>
        <taxon>Methylococcaceae</taxon>
        <taxon>Methylococcus</taxon>
    </lineage>
</organism>
<sequence>MRRELFSRQDDIEAQRSDLIEQLEKQLEQQAGERTLFTIEWELQ</sequence>
<dbReference type="RefSeq" id="WP_256993047.1">
    <property type="nucleotide sequence ID" value="NZ_CP079096.1"/>
</dbReference>
<keyword evidence="1" id="KW-0175">Coiled coil</keyword>
<evidence type="ECO:0000256" key="1">
    <source>
        <dbReference type="SAM" id="Coils"/>
    </source>
</evidence>
<protein>
    <submittedName>
        <fullName evidence="2">Uncharacterized protein</fullName>
    </submittedName>
</protein>
<reference evidence="2" key="1">
    <citation type="submission" date="2023-03" db="EMBL/GenBank/DDBJ databases">
        <authorList>
            <person name="Pearce D."/>
        </authorList>
    </citation>
    <scope>NUCLEOTIDE SEQUENCE</scope>
    <source>
        <strain evidence="2">Mc</strain>
    </source>
</reference>
<evidence type="ECO:0000313" key="3">
    <source>
        <dbReference type="Proteomes" id="UP001158598"/>
    </source>
</evidence>
<name>A0AA35UU78_METCP</name>
<evidence type="ECO:0000313" key="2">
    <source>
        <dbReference type="EMBL" id="CAI8788882.1"/>
    </source>
</evidence>